<organism evidence="5 6">
    <name type="scientific">Bosea rubneri</name>
    <dbReference type="NCBI Taxonomy" id="3075434"/>
    <lineage>
        <taxon>Bacteria</taxon>
        <taxon>Pseudomonadati</taxon>
        <taxon>Pseudomonadota</taxon>
        <taxon>Alphaproteobacteria</taxon>
        <taxon>Hyphomicrobiales</taxon>
        <taxon>Boseaceae</taxon>
        <taxon>Bosea</taxon>
    </lineage>
</organism>
<comment type="caution">
    <text evidence="5">The sequence shown here is derived from an EMBL/GenBank/DDBJ whole genome shotgun (WGS) entry which is preliminary data.</text>
</comment>
<accession>A0ABU3SBR3</accession>
<feature type="domain" description="ABC transporter" evidence="4">
    <location>
        <begin position="5"/>
        <end position="246"/>
    </location>
</feature>
<evidence type="ECO:0000256" key="1">
    <source>
        <dbReference type="ARBA" id="ARBA00022448"/>
    </source>
</evidence>
<dbReference type="InterPro" id="IPR027417">
    <property type="entry name" value="P-loop_NTPase"/>
</dbReference>
<keyword evidence="6" id="KW-1185">Reference proteome</keyword>
<dbReference type="GO" id="GO:0005524">
    <property type="term" value="F:ATP binding"/>
    <property type="evidence" value="ECO:0007669"/>
    <property type="project" value="UniProtKB-KW"/>
</dbReference>
<dbReference type="InterPro" id="IPR003593">
    <property type="entry name" value="AAA+_ATPase"/>
</dbReference>
<proteinExistence type="predicted"/>
<evidence type="ECO:0000256" key="2">
    <source>
        <dbReference type="ARBA" id="ARBA00022741"/>
    </source>
</evidence>
<evidence type="ECO:0000313" key="5">
    <source>
        <dbReference type="EMBL" id="MDU0342226.1"/>
    </source>
</evidence>
<protein>
    <submittedName>
        <fullName evidence="5">ABC transporter ATP-binding protein</fullName>
    </submittedName>
</protein>
<dbReference type="Pfam" id="PF00005">
    <property type="entry name" value="ABC_tran"/>
    <property type="match status" value="1"/>
</dbReference>
<sequence>MSIILEANDLNLRFGGVQAANGASLKVSANERIAIIGPNGAGKTTFINLCTGYLKPQSGRVVFAGQDITALSPRAITRLGIGRSFQIPQLFLDNTVIDNLLLALSAREGSWSPFLVMERHPKAQEMWELLDMVGLKAIGGRIVRELPEGMRKLVDIAVALALEPKLIFMDEPTSGVSSTEKFEVMDTLTRALDARATTAIFVEHDMDVVARYASRVAVWSSGRIALEGSPEEILNHPEVRETVIGVGV</sequence>
<dbReference type="EMBL" id="JAWDID010000036">
    <property type="protein sequence ID" value="MDU0342226.1"/>
    <property type="molecule type" value="Genomic_DNA"/>
</dbReference>
<dbReference type="Gene3D" id="3.40.50.300">
    <property type="entry name" value="P-loop containing nucleotide triphosphate hydrolases"/>
    <property type="match status" value="1"/>
</dbReference>
<dbReference type="InterPro" id="IPR051120">
    <property type="entry name" value="ABC_AA/LPS_Transport"/>
</dbReference>
<dbReference type="PROSITE" id="PS50893">
    <property type="entry name" value="ABC_TRANSPORTER_2"/>
    <property type="match status" value="1"/>
</dbReference>
<dbReference type="PANTHER" id="PTHR45772:SF9">
    <property type="entry name" value="CONSERVED COMPONENT OF ABC TRANSPORTER FOR NATURAL AMINO ACIDS"/>
    <property type="match status" value="1"/>
</dbReference>
<dbReference type="Proteomes" id="UP001254257">
    <property type="component" value="Unassembled WGS sequence"/>
</dbReference>
<keyword evidence="3 5" id="KW-0067">ATP-binding</keyword>
<dbReference type="InterPro" id="IPR003439">
    <property type="entry name" value="ABC_transporter-like_ATP-bd"/>
</dbReference>
<evidence type="ECO:0000256" key="3">
    <source>
        <dbReference type="ARBA" id="ARBA00022840"/>
    </source>
</evidence>
<dbReference type="RefSeq" id="WP_316020012.1">
    <property type="nucleotide sequence ID" value="NZ_JAWDID010000036.1"/>
</dbReference>
<dbReference type="PANTHER" id="PTHR45772">
    <property type="entry name" value="CONSERVED COMPONENT OF ABC TRANSPORTER FOR NATURAL AMINO ACIDS-RELATED"/>
    <property type="match status" value="1"/>
</dbReference>
<name>A0ABU3SBR3_9HYPH</name>
<evidence type="ECO:0000313" key="6">
    <source>
        <dbReference type="Proteomes" id="UP001254257"/>
    </source>
</evidence>
<dbReference type="CDD" id="cd03219">
    <property type="entry name" value="ABC_Mj1267_LivG_branched"/>
    <property type="match status" value="1"/>
</dbReference>
<gene>
    <name evidence="5" type="ORF">RKE40_20200</name>
</gene>
<keyword evidence="1" id="KW-0813">Transport</keyword>
<dbReference type="SUPFAM" id="SSF52540">
    <property type="entry name" value="P-loop containing nucleoside triphosphate hydrolases"/>
    <property type="match status" value="1"/>
</dbReference>
<dbReference type="SMART" id="SM00382">
    <property type="entry name" value="AAA"/>
    <property type="match status" value="1"/>
</dbReference>
<reference evidence="5 6" key="1">
    <citation type="submission" date="2023-09" db="EMBL/GenBank/DDBJ databases">
        <title>Whole genome shotgun sequencing (WGS) of Bosea sp. ZW T0_25, isolated from stored onions (Allium cepa).</title>
        <authorList>
            <person name="Stoll D.A."/>
            <person name="Huch M."/>
        </authorList>
    </citation>
    <scope>NUCLEOTIDE SEQUENCE [LARGE SCALE GENOMIC DNA]</scope>
    <source>
        <strain evidence="5 6">ZW T0_25</strain>
    </source>
</reference>
<keyword evidence="2" id="KW-0547">Nucleotide-binding</keyword>
<evidence type="ECO:0000259" key="4">
    <source>
        <dbReference type="PROSITE" id="PS50893"/>
    </source>
</evidence>